<accession>A0ACC5SU04</accession>
<dbReference type="Proteomes" id="UP000823773">
    <property type="component" value="Unassembled WGS sequence"/>
</dbReference>
<keyword evidence="2" id="KW-1185">Reference proteome</keyword>
<reference evidence="1" key="1">
    <citation type="submission" date="2021-03" db="EMBL/GenBank/DDBJ databases">
        <title>Genomic Encyclopedia of Type Strains, Phase IV (KMG-IV): sequencing the most valuable type-strain genomes for metagenomic binning, comparative biology and taxonomic classification.</title>
        <authorList>
            <person name="Goeker M."/>
        </authorList>
    </citation>
    <scope>NUCLEOTIDE SEQUENCE</scope>
    <source>
        <strain evidence="1">DSM 18131</strain>
    </source>
</reference>
<sequence>MENIGLLIDGFGHILSWNHILLMMVGVTLGILVGVLPGLGAPNGVSLLLPLTFSMDPISAIILLSCMYWGALFGGSTTSILFNIPGEPSSVATTFDGYPMAKAGQASRALTLAFVSAGIGALAGVVMITLLSGWVANFALRFSSPEYFAVYFLAFASFISMGAQSPFKTLVSMMMGFALASVGMDTISGDLRLTFDIPTLIKGVSFLIAVMGLFGIGELLLTTEEGLRFEGIKARVKLAEIGRTLVEIPRYWLTIARSTIIGIWMGITPAGPTAASFMSYGVARRSARDKSKFGKGDPRGIVAPETADHSAGTSALLPMLALGVPGSATAAVMMGGLMIWGLTPGPMLFTDRPDFVWGLIASMYLGNVVAVILVLATVPLYASILRVPFSIIGPIIVAVIFSGAYQVANSVSDIFMVIGFGVLGYVFKKLDYPLAPLVLAMVLGDKAEDAFRQSMLLSSGSLNIFWSNALVSSLMALGLAMLLSPVVFGLIGLVRKRKSDETSKDDATSQGGGSAAA</sequence>
<evidence type="ECO:0000313" key="2">
    <source>
        <dbReference type="Proteomes" id="UP000823773"/>
    </source>
</evidence>
<protein>
    <submittedName>
        <fullName evidence="1">TctA family transporter</fullName>
    </submittedName>
</protein>
<proteinExistence type="predicted"/>
<comment type="caution">
    <text evidence="1">The sequence shown here is derived from an EMBL/GenBank/DDBJ whole genome shotgun (WGS) entry which is preliminary data.</text>
</comment>
<evidence type="ECO:0000313" key="1">
    <source>
        <dbReference type="EMBL" id="MBP1872244.1"/>
    </source>
</evidence>
<name>A0ACC5SU04_ENSAD</name>
<dbReference type="EMBL" id="JAGGJR010000002">
    <property type="protein sequence ID" value="MBP1872244.1"/>
    <property type="molecule type" value="Genomic_DNA"/>
</dbReference>
<organism evidence="1 2">
    <name type="scientific">Ensifer adhaerens</name>
    <name type="common">Sinorhizobium morelense</name>
    <dbReference type="NCBI Taxonomy" id="106592"/>
    <lineage>
        <taxon>Bacteria</taxon>
        <taxon>Pseudomonadati</taxon>
        <taxon>Pseudomonadota</taxon>
        <taxon>Alphaproteobacteria</taxon>
        <taxon>Hyphomicrobiales</taxon>
        <taxon>Rhizobiaceae</taxon>
        <taxon>Sinorhizobium/Ensifer group</taxon>
        <taxon>Ensifer</taxon>
    </lineage>
</organism>
<gene>
    <name evidence="1" type="ORF">J2Z19_001956</name>
</gene>